<keyword evidence="3" id="KW-1185">Reference proteome</keyword>
<feature type="compositionally biased region" description="Polar residues" evidence="1">
    <location>
        <begin position="40"/>
        <end position="52"/>
    </location>
</feature>
<name>A0AA40CKR8_9PEZI</name>
<evidence type="ECO:0000313" key="3">
    <source>
        <dbReference type="Proteomes" id="UP001174936"/>
    </source>
</evidence>
<feature type="compositionally biased region" description="Polar residues" evidence="1">
    <location>
        <begin position="17"/>
        <end position="32"/>
    </location>
</feature>
<comment type="caution">
    <text evidence="2">The sequence shown here is derived from an EMBL/GenBank/DDBJ whole genome shotgun (WGS) entry which is preliminary data.</text>
</comment>
<dbReference type="EMBL" id="JAULSV010000006">
    <property type="protein sequence ID" value="KAK0641078.1"/>
    <property type="molecule type" value="Genomic_DNA"/>
</dbReference>
<dbReference type="AlphaFoldDB" id="A0AA40CKR8"/>
<sequence length="117" mass="12310">MHRKASSTHICHLPSAAPSNAQNTAPTGTSSPARLPDHPSSPTKIAPTTSGYPTVPAASPKRPFLRSIPSPFAFFPSPRLHPPIHHHATIAQPSPALPCAEPTGRLHPSGEMQSNPI</sequence>
<evidence type="ECO:0000256" key="1">
    <source>
        <dbReference type="SAM" id="MobiDB-lite"/>
    </source>
</evidence>
<reference evidence="2" key="1">
    <citation type="submission" date="2023-06" db="EMBL/GenBank/DDBJ databases">
        <title>Genome-scale phylogeny and comparative genomics of the fungal order Sordariales.</title>
        <authorList>
            <consortium name="Lawrence Berkeley National Laboratory"/>
            <person name="Hensen N."/>
            <person name="Bonometti L."/>
            <person name="Westerberg I."/>
            <person name="Brannstrom I.O."/>
            <person name="Guillou S."/>
            <person name="Cros-Aarteil S."/>
            <person name="Calhoun S."/>
            <person name="Haridas S."/>
            <person name="Kuo A."/>
            <person name="Mondo S."/>
            <person name="Pangilinan J."/>
            <person name="Riley R."/>
            <person name="Labutti K."/>
            <person name="Andreopoulos B."/>
            <person name="Lipzen A."/>
            <person name="Chen C."/>
            <person name="Yanf M."/>
            <person name="Daum C."/>
            <person name="Ng V."/>
            <person name="Clum A."/>
            <person name="Steindorff A."/>
            <person name="Ohm R."/>
            <person name="Martin F."/>
            <person name="Silar P."/>
            <person name="Natvig D."/>
            <person name="Lalanne C."/>
            <person name="Gautier V."/>
            <person name="Ament-Velasquez S.L."/>
            <person name="Kruys A."/>
            <person name="Hutchinson M.I."/>
            <person name="Powell A.J."/>
            <person name="Barry K."/>
            <person name="Miller A.N."/>
            <person name="Grigoriev I.V."/>
            <person name="Debuchy R."/>
            <person name="Gladieux P."/>
            <person name="Thoren M.H."/>
            <person name="Johannesson H."/>
        </authorList>
    </citation>
    <scope>NUCLEOTIDE SEQUENCE</scope>
    <source>
        <strain evidence="2">SMH2532-1</strain>
    </source>
</reference>
<protein>
    <submittedName>
        <fullName evidence="2">Uncharacterized protein</fullName>
    </submittedName>
</protein>
<feature type="region of interest" description="Disordered" evidence="1">
    <location>
        <begin position="84"/>
        <end position="117"/>
    </location>
</feature>
<dbReference type="Proteomes" id="UP001174936">
    <property type="component" value="Unassembled WGS sequence"/>
</dbReference>
<evidence type="ECO:0000313" key="2">
    <source>
        <dbReference type="EMBL" id="KAK0641078.1"/>
    </source>
</evidence>
<organism evidence="2 3">
    <name type="scientific">Cercophora newfieldiana</name>
    <dbReference type="NCBI Taxonomy" id="92897"/>
    <lineage>
        <taxon>Eukaryota</taxon>
        <taxon>Fungi</taxon>
        <taxon>Dikarya</taxon>
        <taxon>Ascomycota</taxon>
        <taxon>Pezizomycotina</taxon>
        <taxon>Sordariomycetes</taxon>
        <taxon>Sordariomycetidae</taxon>
        <taxon>Sordariales</taxon>
        <taxon>Lasiosphaeriaceae</taxon>
        <taxon>Cercophora</taxon>
    </lineage>
</organism>
<proteinExistence type="predicted"/>
<gene>
    <name evidence="2" type="ORF">B0T16DRAFT_207398</name>
</gene>
<accession>A0AA40CKR8</accession>
<feature type="region of interest" description="Disordered" evidence="1">
    <location>
        <begin position="1"/>
        <end position="67"/>
    </location>
</feature>